<gene>
    <name evidence="2" type="ORF">GWK08_16340</name>
</gene>
<dbReference type="RefSeq" id="WP_163608328.1">
    <property type="nucleotide sequence ID" value="NZ_JAABOO010000004.1"/>
</dbReference>
<dbReference type="Gene3D" id="2.120.10.30">
    <property type="entry name" value="TolB, C-terminal domain"/>
    <property type="match status" value="2"/>
</dbReference>
<name>A0A6P0UX55_9FLAO</name>
<dbReference type="InterPro" id="IPR011042">
    <property type="entry name" value="6-blade_b-propeller_TolB-like"/>
</dbReference>
<comment type="caution">
    <text evidence="2">The sequence shown here is derived from an EMBL/GenBank/DDBJ whole genome shotgun (WGS) entry which is preliminary data.</text>
</comment>
<dbReference type="EMBL" id="JAABOO010000004">
    <property type="protein sequence ID" value="NER15026.1"/>
    <property type="molecule type" value="Genomic_DNA"/>
</dbReference>
<dbReference type="Proteomes" id="UP000468581">
    <property type="component" value="Unassembled WGS sequence"/>
</dbReference>
<organism evidence="2 3">
    <name type="scientific">Leptobacterium flavescens</name>
    <dbReference type="NCBI Taxonomy" id="472055"/>
    <lineage>
        <taxon>Bacteria</taxon>
        <taxon>Pseudomonadati</taxon>
        <taxon>Bacteroidota</taxon>
        <taxon>Flavobacteriia</taxon>
        <taxon>Flavobacteriales</taxon>
        <taxon>Flavobacteriaceae</taxon>
        <taxon>Leptobacterium</taxon>
    </lineage>
</organism>
<dbReference type="SUPFAM" id="SSF82171">
    <property type="entry name" value="DPP6 N-terminal domain-like"/>
    <property type="match status" value="1"/>
</dbReference>
<reference evidence="2 3" key="1">
    <citation type="submission" date="2020-01" db="EMBL/GenBank/DDBJ databases">
        <title>Leptobacterium flavescens.</title>
        <authorList>
            <person name="Wang G."/>
        </authorList>
    </citation>
    <scope>NUCLEOTIDE SEQUENCE [LARGE SCALE GENOMIC DNA]</scope>
    <source>
        <strain evidence="2 3">KCTC 22160</strain>
    </source>
</reference>
<dbReference type="Pfam" id="PF07676">
    <property type="entry name" value="PD40"/>
    <property type="match status" value="6"/>
</dbReference>
<evidence type="ECO:0008006" key="4">
    <source>
        <dbReference type="Google" id="ProtNLM"/>
    </source>
</evidence>
<evidence type="ECO:0000256" key="1">
    <source>
        <dbReference type="ARBA" id="ARBA00009820"/>
    </source>
</evidence>
<evidence type="ECO:0000313" key="2">
    <source>
        <dbReference type="EMBL" id="NER15026.1"/>
    </source>
</evidence>
<dbReference type="InterPro" id="IPR011659">
    <property type="entry name" value="WD40"/>
</dbReference>
<keyword evidence="3" id="KW-1185">Reference proteome</keyword>
<accession>A0A6P0UX55</accession>
<evidence type="ECO:0000313" key="3">
    <source>
        <dbReference type="Proteomes" id="UP000468581"/>
    </source>
</evidence>
<dbReference type="PANTHER" id="PTHR36842">
    <property type="entry name" value="PROTEIN TOLB HOMOLOG"/>
    <property type="match status" value="1"/>
</dbReference>
<sequence length="289" mass="33179">MKILLLYLAIFMGTISSTAQKEKILTHHKADDRYASYSPDGKQIIFESNRDGNWELYLMASDGGDLQRLTSNTHDDRRPFWHPDGKKILFESNKNGRFQLFELETKTGKITKLQLPEMEGEPIFASYSPDGKYIAFSSGKSDGTSDIRIVSNKGQNLEALIIYPHRNLYPRWSPDAKSLLFFSRHETDNKDDEIYRINLDGSGKKRLTNWPKHNFCPSWSADGKKIAYVTSMENSRPEIYIMNSDGSNQQRITYNNDGDTLPNWSPDGKKLLITAFRNGNYEICELKLD</sequence>
<protein>
    <recommendedName>
        <fullName evidence="4">DUF5050 domain-containing protein</fullName>
    </recommendedName>
</protein>
<comment type="similarity">
    <text evidence="1">Belongs to the TolB family.</text>
</comment>
<proteinExistence type="inferred from homology"/>
<dbReference type="AlphaFoldDB" id="A0A6P0UX55"/>
<dbReference type="PANTHER" id="PTHR36842:SF1">
    <property type="entry name" value="PROTEIN TOLB"/>
    <property type="match status" value="1"/>
</dbReference>